<organism evidence="1 2">
    <name type="scientific">Brachionus plicatilis</name>
    <name type="common">Marine rotifer</name>
    <name type="synonym">Brachionus muelleri</name>
    <dbReference type="NCBI Taxonomy" id="10195"/>
    <lineage>
        <taxon>Eukaryota</taxon>
        <taxon>Metazoa</taxon>
        <taxon>Spiralia</taxon>
        <taxon>Gnathifera</taxon>
        <taxon>Rotifera</taxon>
        <taxon>Eurotatoria</taxon>
        <taxon>Monogononta</taxon>
        <taxon>Pseudotrocha</taxon>
        <taxon>Ploima</taxon>
        <taxon>Brachionidae</taxon>
        <taxon>Brachionus</taxon>
    </lineage>
</organism>
<dbReference type="Proteomes" id="UP000276133">
    <property type="component" value="Unassembled WGS sequence"/>
</dbReference>
<evidence type="ECO:0000313" key="2">
    <source>
        <dbReference type="Proteomes" id="UP000276133"/>
    </source>
</evidence>
<name>A0A3M7T5E9_BRAPC</name>
<sequence>MVKIIRNIELIVLVGLIGMYYSYPMDDQLEQEALRSYLNGMSDRLSPRSESLSAKDEFKLLIDTFKADLMNHLYQKIREESQNSQPSAEEKLSDVMKRSSYKNSAKLAFSGLIGKLHSSG</sequence>
<keyword evidence="2" id="KW-1185">Reference proteome</keyword>
<protein>
    <submittedName>
        <fullName evidence="1">Uncharacterized protein</fullName>
    </submittedName>
</protein>
<dbReference type="OrthoDB" id="10395526at2759"/>
<proteinExistence type="predicted"/>
<accession>A0A3M7T5E9</accession>
<gene>
    <name evidence="1" type="ORF">BpHYR1_008839</name>
</gene>
<evidence type="ECO:0000313" key="1">
    <source>
        <dbReference type="EMBL" id="RNA43201.1"/>
    </source>
</evidence>
<dbReference type="EMBL" id="REGN01000256">
    <property type="protein sequence ID" value="RNA43201.1"/>
    <property type="molecule type" value="Genomic_DNA"/>
</dbReference>
<reference evidence="1 2" key="1">
    <citation type="journal article" date="2018" name="Sci. Rep.">
        <title>Genomic signatures of local adaptation to the degree of environmental predictability in rotifers.</title>
        <authorList>
            <person name="Franch-Gras L."/>
            <person name="Hahn C."/>
            <person name="Garcia-Roger E.M."/>
            <person name="Carmona M.J."/>
            <person name="Serra M."/>
            <person name="Gomez A."/>
        </authorList>
    </citation>
    <scope>NUCLEOTIDE SEQUENCE [LARGE SCALE GENOMIC DNA]</scope>
    <source>
        <strain evidence="1">HYR1</strain>
    </source>
</reference>
<comment type="caution">
    <text evidence="1">The sequence shown here is derived from an EMBL/GenBank/DDBJ whole genome shotgun (WGS) entry which is preliminary data.</text>
</comment>
<dbReference type="AlphaFoldDB" id="A0A3M7T5E9"/>